<sequence>MLKSECYLIRKVLMALCLVMMSTMPPNVVSHESAGNVVLLHGLARTADSMNSMEKQLSKAGYRVCNIDYPSRKHRIEQLTHNFVIPEIQKCFADPLISIHFVTHSLGGIIVRQIAAENQQINIGRVVMLSPPNQGSEAVDKLGTWGLFEWINGPAGKQLGTTENALPRQLGPATFELGVITGNRSINLILSTLIPGPDDGKVSIENSKLDGMQDFLLVEQAHPFIMGNALVQSQTIHFLKNGYFQK</sequence>
<dbReference type="PATRIC" id="fig|291169.3.peg.2435"/>
<dbReference type="InterPro" id="IPR029058">
    <property type="entry name" value="AB_hydrolase_fold"/>
</dbReference>
<evidence type="ECO:0000259" key="2">
    <source>
        <dbReference type="Pfam" id="PF00561"/>
    </source>
</evidence>
<comment type="caution">
    <text evidence="3">The sequence shown here is derived from an EMBL/GenBank/DDBJ whole genome shotgun (WGS) entry which is preliminary data.</text>
</comment>
<dbReference type="STRING" id="291169.A9E74_02415"/>
<dbReference type="InterPro" id="IPR000073">
    <property type="entry name" value="AB_hydrolase_1"/>
</dbReference>
<accession>A0A1E3GP71</accession>
<feature type="chain" id="PRO_5009128544" evidence="1">
    <location>
        <begin position="31"/>
        <end position="246"/>
    </location>
</feature>
<keyword evidence="1" id="KW-0732">Signal</keyword>
<dbReference type="AlphaFoldDB" id="A0A1E3GP71"/>
<evidence type="ECO:0000256" key="1">
    <source>
        <dbReference type="SAM" id="SignalP"/>
    </source>
</evidence>
<dbReference type="PANTHER" id="PTHR37946:SF1">
    <property type="entry name" value="SLL1969 PROTEIN"/>
    <property type="match status" value="1"/>
</dbReference>
<keyword evidence="4" id="KW-1185">Reference proteome</keyword>
<dbReference type="Proteomes" id="UP000094379">
    <property type="component" value="Unassembled WGS sequence"/>
</dbReference>
<name>A0A1E3GP71_9GAMM</name>
<dbReference type="EMBL" id="MCRI01000037">
    <property type="protein sequence ID" value="ODN65849.1"/>
    <property type="molecule type" value="Genomic_DNA"/>
</dbReference>
<feature type="signal peptide" evidence="1">
    <location>
        <begin position="1"/>
        <end position="30"/>
    </location>
</feature>
<evidence type="ECO:0000313" key="4">
    <source>
        <dbReference type="Proteomes" id="UP000094379"/>
    </source>
</evidence>
<dbReference type="Pfam" id="PF00561">
    <property type="entry name" value="Abhydrolase_1"/>
    <property type="match status" value="1"/>
</dbReference>
<dbReference type="PANTHER" id="PTHR37946">
    <property type="entry name" value="SLL1969 PROTEIN"/>
    <property type="match status" value="1"/>
</dbReference>
<dbReference type="SUPFAM" id="SSF53474">
    <property type="entry name" value="alpha/beta-Hydrolases"/>
    <property type="match status" value="1"/>
</dbReference>
<protein>
    <submittedName>
        <fullName evidence="3">Alpha/beta hydrolase family protein</fullName>
    </submittedName>
</protein>
<dbReference type="RefSeq" id="WP_245652155.1">
    <property type="nucleotide sequence ID" value="NZ_MCRI01000037.1"/>
</dbReference>
<dbReference type="Gene3D" id="3.40.50.1820">
    <property type="entry name" value="alpha/beta hydrolase"/>
    <property type="match status" value="1"/>
</dbReference>
<reference evidence="3 4" key="1">
    <citation type="submission" date="2016-07" db="EMBL/GenBank/DDBJ databases">
        <title>Draft Genome Sequence of Methylophaga muralis Bur 1.</title>
        <authorList>
            <person name="Vasilenko O.V."/>
            <person name="Doronina N.V."/>
            <person name="Shmareva M.N."/>
            <person name="Tarlachkov S.V."/>
            <person name="Mustakhimov I."/>
            <person name="Trotsenko Y.A."/>
        </authorList>
    </citation>
    <scope>NUCLEOTIDE SEQUENCE [LARGE SCALE GENOMIC DNA]</scope>
    <source>
        <strain evidence="3 4">Bur 1</strain>
    </source>
</reference>
<dbReference type="GO" id="GO:0016787">
    <property type="term" value="F:hydrolase activity"/>
    <property type="evidence" value="ECO:0007669"/>
    <property type="project" value="UniProtKB-KW"/>
</dbReference>
<feature type="domain" description="AB hydrolase-1" evidence="2">
    <location>
        <begin position="37"/>
        <end position="158"/>
    </location>
</feature>
<organism evidence="3 4">
    <name type="scientific">Methylophaga muralis</name>
    <dbReference type="NCBI Taxonomy" id="291169"/>
    <lineage>
        <taxon>Bacteria</taxon>
        <taxon>Pseudomonadati</taxon>
        <taxon>Pseudomonadota</taxon>
        <taxon>Gammaproteobacteria</taxon>
        <taxon>Thiotrichales</taxon>
        <taxon>Piscirickettsiaceae</taxon>
        <taxon>Methylophaga</taxon>
    </lineage>
</organism>
<keyword evidence="3" id="KW-0378">Hydrolase</keyword>
<proteinExistence type="predicted"/>
<evidence type="ECO:0000313" key="3">
    <source>
        <dbReference type="EMBL" id="ODN65849.1"/>
    </source>
</evidence>
<gene>
    <name evidence="3" type="ORF">A9E74_02415</name>
</gene>